<comment type="caution">
    <text evidence="1">The sequence shown here is derived from an EMBL/GenBank/DDBJ whole genome shotgun (WGS) entry which is preliminary data.</text>
</comment>
<name>A0A0F9QN97_9ZZZZ</name>
<reference evidence="1" key="1">
    <citation type="journal article" date="2015" name="Nature">
        <title>Complex archaea that bridge the gap between prokaryotes and eukaryotes.</title>
        <authorList>
            <person name="Spang A."/>
            <person name="Saw J.H."/>
            <person name="Jorgensen S.L."/>
            <person name="Zaremba-Niedzwiedzka K."/>
            <person name="Martijn J."/>
            <person name="Lind A.E."/>
            <person name="van Eijk R."/>
            <person name="Schleper C."/>
            <person name="Guy L."/>
            <person name="Ettema T.J."/>
        </authorList>
    </citation>
    <scope>NUCLEOTIDE SEQUENCE</scope>
</reference>
<proteinExistence type="predicted"/>
<dbReference type="EMBL" id="LAZR01001824">
    <property type="protein sequence ID" value="KKN38492.1"/>
    <property type="molecule type" value="Genomic_DNA"/>
</dbReference>
<protein>
    <submittedName>
        <fullName evidence="1">Uncharacterized protein</fullName>
    </submittedName>
</protein>
<accession>A0A0F9QN97</accession>
<organism evidence="1">
    <name type="scientific">marine sediment metagenome</name>
    <dbReference type="NCBI Taxonomy" id="412755"/>
    <lineage>
        <taxon>unclassified sequences</taxon>
        <taxon>metagenomes</taxon>
        <taxon>ecological metagenomes</taxon>
    </lineage>
</organism>
<dbReference type="AlphaFoldDB" id="A0A0F9QN97"/>
<gene>
    <name evidence="1" type="ORF">LCGC14_0752960</name>
</gene>
<evidence type="ECO:0000313" key="1">
    <source>
        <dbReference type="EMBL" id="KKN38492.1"/>
    </source>
</evidence>
<sequence length="81" mass="9543">MAKRKVKRWWISRDGKATDFYNFHHCADEPKPIITCYPMECMVANIRGRGFRELYTIRLKEGECKEIERPVLVLKAKKKGG</sequence>